<dbReference type="OrthoDB" id="5488419at2"/>
<dbReference type="SUPFAM" id="SSF51430">
    <property type="entry name" value="NAD(P)-linked oxidoreductase"/>
    <property type="match status" value="1"/>
</dbReference>
<dbReference type="GO" id="GO:0005737">
    <property type="term" value="C:cytoplasm"/>
    <property type="evidence" value="ECO:0007669"/>
    <property type="project" value="TreeGrafter"/>
</dbReference>
<dbReference type="InterPro" id="IPR023210">
    <property type="entry name" value="NADP_OxRdtase_dom"/>
</dbReference>
<dbReference type="STRING" id="1938817.SAMN06296008_101250"/>
<organism evidence="3 4">
    <name type="scientific">Polynucleobacter kasalickyi</name>
    <dbReference type="NCBI Taxonomy" id="1938817"/>
    <lineage>
        <taxon>Bacteria</taxon>
        <taxon>Pseudomonadati</taxon>
        <taxon>Pseudomonadota</taxon>
        <taxon>Betaproteobacteria</taxon>
        <taxon>Burkholderiales</taxon>
        <taxon>Burkholderiaceae</taxon>
        <taxon>Polynucleobacter</taxon>
    </lineage>
</organism>
<evidence type="ECO:0000313" key="4">
    <source>
        <dbReference type="Proteomes" id="UP000192708"/>
    </source>
</evidence>
<gene>
    <name evidence="3" type="ORF">SAMN06296008_101250</name>
</gene>
<dbReference type="InterPro" id="IPR050791">
    <property type="entry name" value="Aldo-Keto_reductase"/>
</dbReference>
<accession>A0A1W1Y3H6</accession>
<dbReference type="Pfam" id="PF00248">
    <property type="entry name" value="Aldo_ket_red"/>
    <property type="match status" value="1"/>
</dbReference>
<evidence type="ECO:0000256" key="1">
    <source>
        <dbReference type="ARBA" id="ARBA00023002"/>
    </source>
</evidence>
<feature type="domain" description="NADP-dependent oxidoreductase" evidence="2">
    <location>
        <begin position="19"/>
        <end position="310"/>
    </location>
</feature>
<evidence type="ECO:0000313" key="3">
    <source>
        <dbReference type="EMBL" id="SMC30696.1"/>
    </source>
</evidence>
<dbReference type="PANTHER" id="PTHR43625">
    <property type="entry name" value="AFLATOXIN B1 ALDEHYDE REDUCTASE"/>
    <property type="match status" value="1"/>
</dbReference>
<dbReference type="PANTHER" id="PTHR43625:SF40">
    <property type="entry name" value="ALDO-KETO REDUCTASE YAKC [NADP(+)]"/>
    <property type="match status" value="1"/>
</dbReference>
<dbReference type="InterPro" id="IPR036812">
    <property type="entry name" value="NAD(P)_OxRdtase_dom_sf"/>
</dbReference>
<protein>
    <recommendedName>
        <fullName evidence="2">NADP-dependent oxidoreductase domain-containing protein</fullName>
    </recommendedName>
</protein>
<keyword evidence="1" id="KW-0560">Oxidoreductase</keyword>
<dbReference type="EMBL" id="FWXJ01000001">
    <property type="protein sequence ID" value="SMC30696.1"/>
    <property type="molecule type" value="Genomic_DNA"/>
</dbReference>
<dbReference type="Gene3D" id="3.20.20.100">
    <property type="entry name" value="NADP-dependent oxidoreductase domain"/>
    <property type="match status" value="1"/>
</dbReference>
<name>A0A1W1Y3H6_9BURK</name>
<dbReference type="RefSeq" id="WP_084282039.1">
    <property type="nucleotide sequence ID" value="NZ_FWXJ01000001.1"/>
</dbReference>
<dbReference type="GO" id="GO:0016491">
    <property type="term" value="F:oxidoreductase activity"/>
    <property type="evidence" value="ECO:0007669"/>
    <property type="project" value="UniProtKB-KW"/>
</dbReference>
<reference evidence="3 4" key="1">
    <citation type="submission" date="2017-04" db="EMBL/GenBank/DDBJ databases">
        <authorList>
            <person name="Afonso C.L."/>
            <person name="Miller P.J."/>
            <person name="Scott M.A."/>
            <person name="Spackman E."/>
            <person name="Goraichik I."/>
            <person name="Dimitrov K.M."/>
            <person name="Suarez D.L."/>
            <person name="Swayne D.E."/>
        </authorList>
    </citation>
    <scope>NUCLEOTIDE SEQUENCE [LARGE SCALE GENOMIC DNA]</scope>
    <source>
        <strain evidence="3 4">VK13</strain>
    </source>
</reference>
<dbReference type="AlphaFoldDB" id="A0A1W1Y3H6"/>
<proteinExistence type="predicted"/>
<dbReference type="Proteomes" id="UP000192708">
    <property type="component" value="Unassembled WGS sequence"/>
</dbReference>
<evidence type="ECO:0000259" key="2">
    <source>
        <dbReference type="Pfam" id="PF00248"/>
    </source>
</evidence>
<sequence>MTNSTLSKRKIGPFSVTSIGLGCMNLSHAYGTPPAEKDATKLLYEAYDRGINFFDTAALYGLGHNETLMGSDFIKTHRNHIVLASKGGVGPAEGKRVIDSRPASIRRDCEGSLQRLKTDVIDLYYLHRWDKQVPIEDAVGTLGDLVKEGKIQKIGLSEVSGATIRKAHAVHPLSAVQTEYSLWTRNPEIAVLPTCRELDIAFVAFSPIGRGYFNASPLDIANFAEKDIRRSMPRFQPENFSKNMVFFEALQAVAKEQGCTIAQLGLAWLLQLGQDIIPIPGTTRIDHLQEDIDADQIRLTPEVLAKLNHVLNTIPVHGSRYNAVSQSEVDTEQ</sequence>
<keyword evidence="4" id="KW-1185">Reference proteome</keyword>